<dbReference type="Proteomes" id="UP001211005">
    <property type="component" value="Chromosome"/>
</dbReference>
<evidence type="ECO:0000313" key="2">
    <source>
        <dbReference type="Proteomes" id="UP001211005"/>
    </source>
</evidence>
<name>A0ABY7LRB9_9BACT</name>
<gene>
    <name evidence="1" type="ORF">O3303_05225</name>
</gene>
<sequence>MLKTLDFPVKPHVRKYLDVHLGAGPYVLSNTGQYGRMLFHLMRRQIKGKLHHAGTREDCTCVLQLDLRNFPVHQYGLTELTDYTIFQFNDHVDELLKEELYTWVRKCVNRHTTFKAVITDFMAGYDLREEDIQYETLRKAVQRNVNLPALKKKRAKSVVNLSRKTADLSQKTAELSHDSVGLSRYAEVRSLRQQLMRESTGSAS</sequence>
<protein>
    <recommendedName>
        <fullName evidence="3">Transposase</fullName>
    </recommendedName>
</protein>
<dbReference type="RefSeq" id="WP_269561012.1">
    <property type="nucleotide sequence ID" value="NZ_CP114767.1"/>
</dbReference>
<evidence type="ECO:0000313" key="1">
    <source>
        <dbReference type="EMBL" id="WBA42965.1"/>
    </source>
</evidence>
<reference evidence="1 2" key="1">
    <citation type="submission" date="2022-12" db="EMBL/GenBank/DDBJ databases">
        <title>Hymenobacter canadensis sp. nov. isolated from lake water of the Cambridge Bay, Canada.</title>
        <authorList>
            <person name="Kim W.H."/>
            <person name="Lee Y.M."/>
        </authorList>
    </citation>
    <scope>NUCLEOTIDE SEQUENCE [LARGE SCALE GENOMIC DNA]</scope>
    <source>
        <strain evidence="1 2">PAMC 29467</strain>
    </source>
</reference>
<proteinExistence type="predicted"/>
<organism evidence="1 2">
    <name type="scientific">Hymenobacter canadensis</name>
    <dbReference type="NCBI Taxonomy" id="2999067"/>
    <lineage>
        <taxon>Bacteria</taxon>
        <taxon>Pseudomonadati</taxon>
        <taxon>Bacteroidota</taxon>
        <taxon>Cytophagia</taxon>
        <taxon>Cytophagales</taxon>
        <taxon>Hymenobacteraceae</taxon>
        <taxon>Hymenobacter</taxon>
    </lineage>
</organism>
<keyword evidence="2" id="KW-1185">Reference proteome</keyword>
<dbReference type="EMBL" id="CP114767">
    <property type="protein sequence ID" value="WBA42965.1"/>
    <property type="molecule type" value="Genomic_DNA"/>
</dbReference>
<evidence type="ECO:0008006" key="3">
    <source>
        <dbReference type="Google" id="ProtNLM"/>
    </source>
</evidence>
<accession>A0ABY7LRB9</accession>